<comment type="caution">
    <text evidence="6">The sequence shown here is derived from an EMBL/GenBank/DDBJ whole genome shotgun (WGS) entry which is preliminary data.</text>
</comment>
<keyword evidence="4" id="KW-0732">Signal</keyword>
<proteinExistence type="inferred from homology"/>
<dbReference type="Pfam" id="PF17065">
    <property type="entry name" value="UPF0669"/>
    <property type="match status" value="1"/>
</dbReference>
<comment type="similarity">
    <text evidence="2">Belongs to the UPF0669 family.</text>
</comment>
<keyword evidence="7" id="KW-1185">Reference proteome</keyword>
<dbReference type="PANTHER" id="PTHR31703:SF2">
    <property type="entry name" value="UPF0669 PROTEIN C6ORF120"/>
    <property type="match status" value="1"/>
</dbReference>
<accession>A0A9Q0M093</accession>
<evidence type="ECO:0000256" key="2">
    <source>
        <dbReference type="ARBA" id="ARBA00008960"/>
    </source>
</evidence>
<evidence type="ECO:0000256" key="5">
    <source>
        <dbReference type="ARBA" id="ARBA00023180"/>
    </source>
</evidence>
<sequence length="216" mass="25013">MISLKTFSLIECCIFIAAFNSRSCFVSAIFVNILPNEIEFSETIEGEVSKEQFSYYLVNRREDMVLNLSSITGDCDLYVRQALKFGENPLNPNTETDSYDLQSTTCGEDLIFIDNDFIRPFSIGIYAHPSHHLCLFRLMIVGLKTQQIESEKLSTYEEMENFIIYSSKQTKKFVRNSREQYELDYGPDYQTKDLDFLDILFDIVLQSLGFLLEVIV</sequence>
<dbReference type="AlphaFoldDB" id="A0A9Q0M093"/>
<dbReference type="Proteomes" id="UP001142055">
    <property type="component" value="Chromosome 3"/>
</dbReference>
<evidence type="ECO:0000313" key="7">
    <source>
        <dbReference type="Proteomes" id="UP001142055"/>
    </source>
</evidence>
<evidence type="ECO:0000256" key="1">
    <source>
        <dbReference type="ARBA" id="ARBA00004613"/>
    </source>
</evidence>
<protein>
    <submittedName>
        <fullName evidence="6">Uncharacterized protein</fullName>
    </submittedName>
</protein>
<comment type="subcellular location">
    <subcellularLocation>
        <location evidence="1">Secreted</location>
    </subcellularLocation>
</comment>
<evidence type="ECO:0000256" key="4">
    <source>
        <dbReference type="ARBA" id="ARBA00022729"/>
    </source>
</evidence>
<dbReference type="GO" id="GO:0005576">
    <property type="term" value="C:extracellular region"/>
    <property type="evidence" value="ECO:0007669"/>
    <property type="project" value="UniProtKB-SubCell"/>
</dbReference>
<dbReference type="EMBL" id="JAPWDV010000003">
    <property type="protein sequence ID" value="KAJ6216544.1"/>
    <property type="molecule type" value="Genomic_DNA"/>
</dbReference>
<dbReference type="PANTHER" id="PTHR31703">
    <property type="entry name" value="UPF0669 PROTEIN C6ORF120"/>
    <property type="match status" value="1"/>
</dbReference>
<reference evidence="6" key="1">
    <citation type="submission" date="2022-12" db="EMBL/GenBank/DDBJ databases">
        <title>Genome assemblies of Blomia tropicalis.</title>
        <authorList>
            <person name="Cui Y."/>
        </authorList>
    </citation>
    <scope>NUCLEOTIDE SEQUENCE</scope>
    <source>
        <tissue evidence="6">Adult mites</tissue>
    </source>
</reference>
<keyword evidence="3" id="KW-0964">Secreted</keyword>
<evidence type="ECO:0000313" key="6">
    <source>
        <dbReference type="EMBL" id="KAJ6216544.1"/>
    </source>
</evidence>
<dbReference type="InterPro" id="IPR031420">
    <property type="entry name" value="UPF0669"/>
</dbReference>
<organism evidence="6 7">
    <name type="scientific">Blomia tropicalis</name>
    <name type="common">Mite</name>
    <dbReference type="NCBI Taxonomy" id="40697"/>
    <lineage>
        <taxon>Eukaryota</taxon>
        <taxon>Metazoa</taxon>
        <taxon>Ecdysozoa</taxon>
        <taxon>Arthropoda</taxon>
        <taxon>Chelicerata</taxon>
        <taxon>Arachnida</taxon>
        <taxon>Acari</taxon>
        <taxon>Acariformes</taxon>
        <taxon>Sarcoptiformes</taxon>
        <taxon>Astigmata</taxon>
        <taxon>Glycyphagoidea</taxon>
        <taxon>Echimyopodidae</taxon>
        <taxon>Blomia</taxon>
    </lineage>
</organism>
<name>A0A9Q0M093_BLOTA</name>
<evidence type="ECO:0000256" key="3">
    <source>
        <dbReference type="ARBA" id="ARBA00022525"/>
    </source>
</evidence>
<gene>
    <name evidence="6" type="ORF">RDWZM_007701</name>
</gene>
<keyword evidence="5" id="KW-0325">Glycoprotein</keyword>